<evidence type="ECO:0000313" key="9">
    <source>
        <dbReference type="EMBL" id="EPR38644.1"/>
    </source>
</evidence>
<keyword evidence="5" id="KW-0418">Kinase</keyword>
<dbReference type="CDD" id="cd00075">
    <property type="entry name" value="HATPase"/>
    <property type="match status" value="1"/>
</dbReference>
<dbReference type="InterPro" id="IPR005467">
    <property type="entry name" value="His_kinase_dom"/>
</dbReference>
<accession>S7UWR5</accession>
<dbReference type="GO" id="GO:0000156">
    <property type="term" value="F:phosphorelay response regulator activity"/>
    <property type="evidence" value="ECO:0007669"/>
    <property type="project" value="TreeGrafter"/>
</dbReference>
<dbReference type="AlphaFoldDB" id="S7UWR5"/>
<dbReference type="PROSITE" id="PS50109">
    <property type="entry name" value="HIS_KIN"/>
    <property type="match status" value="1"/>
</dbReference>
<dbReference type="SUPFAM" id="SSF55874">
    <property type="entry name" value="ATPase domain of HSP90 chaperone/DNA topoisomerase II/histidine kinase"/>
    <property type="match status" value="1"/>
</dbReference>
<dbReference type="STRING" id="897.B2D07_12370"/>
<dbReference type="PANTHER" id="PTHR42878:SF7">
    <property type="entry name" value="SENSOR HISTIDINE KINASE GLRK"/>
    <property type="match status" value="1"/>
</dbReference>
<name>S7UWR5_DESML</name>
<comment type="catalytic activity">
    <reaction evidence="1">
        <text>ATP + protein L-histidine = ADP + protein N-phospho-L-histidine.</text>
        <dbReference type="EC" id="2.7.13.3"/>
    </reaction>
</comment>
<evidence type="ECO:0000259" key="8">
    <source>
        <dbReference type="PROSITE" id="PS50109"/>
    </source>
</evidence>
<reference evidence="9 10" key="1">
    <citation type="journal article" date="2013" name="Genome Announc.">
        <title>Draft genome sequences for three mercury-methylating, sulfate-reducing bacteria.</title>
        <authorList>
            <person name="Brown S.D."/>
            <person name="Hurt R.A.Jr."/>
            <person name="Gilmour C.C."/>
            <person name="Elias D.A."/>
        </authorList>
    </citation>
    <scope>NUCLEOTIDE SEQUENCE [LARGE SCALE GENOMIC DNA]</scope>
    <source>
        <strain evidence="9 10">DSM 2059</strain>
    </source>
</reference>
<dbReference type="OrthoDB" id="5419908at2"/>
<feature type="domain" description="Histidine kinase" evidence="8">
    <location>
        <begin position="29"/>
        <end position="272"/>
    </location>
</feature>
<dbReference type="InterPro" id="IPR003594">
    <property type="entry name" value="HATPase_dom"/>
</dbReference>
<dbReference type="GO" id="GO:0000155">
    <property type="term" value="F:phosphorelay sensor kinase activity"/>
    <property type="evidence" value="ECO:0007669"/>
    <property type="project" value="InterPro"/>
</dbReference>
<comment type="caution">
    <text evidence="9">The sequence shown here is derived from an EMBL/GenBank/DDBJ whole genome shotgun (WGS) entry which is preliminary data.</text>
</comment>
<dbReference type="GO" id="GO:0030295">
    <property type="term" value="F:protein kinase activator activity"/>
    <property type="evidence" value="ECO:0007669"/>
    <property type="project" value="TreeGrafter"/>
</dbReference>
<evidence type="ECO:0000256" key="6">
    <source>
        <dbReference type="ARBA" id="ARBA00022840"/>
    </source>
</evidence>
<dbReference type="RefSeq" id="WP_020877920.1">
    <property type="nucleotide sequence ID" value="NZ_ATHJ01000095.1"/>
</dbReference>
<dbReference type="SMART" id="SM00387">
    <property type="entry name" value="HATPase_c"/>
    <property type="match status" value="1"/>
</dbReference>
<keyword evidence="3" id="KW-0808">Transferase</keyword>
<dbReference type="GO" id="GO:0007234">
    <property type="term" value="P:osmosensory signaling via phosphorelay pathway"/>
    <property type="evidence" value="ECO:0007669"/>
    <property type="project" value="TreeGrafter"/>
</dbReference>
<keyword evidence="4" id="KW-0547">Nucleotide-binding</keyword>
<keyword evidence="7" id="KW-0902">Two-component regulatory system</keyword>
<keyword evidence="10" id="KW-1185">Reference proteome</keyword>
<dbReference type="Proteomes" id="UP000014977">
    <property type="component" value="Unassembled WGS sequence"/>
</dbReference>
<dbReference type="PANTHER" id="PTHR42878">
    <property type="entry name" value="TWO-COMPONENT HISTIDINE KINASE"/>
    <property type="match status" value="1"/>
</dbReference>
<evidence type="ECO:0000256" key="7">
    <source>
        <dbReference type="ARBA" id="ARBA00023012"/>
    </source>
</evidence>
<dbReference type="EMBL" id="ATHJ01000095">
    <property type="protein sequence ID" value="EPR38644.1"/>
    <property type="molecule type" value="Genomic_DNA"/>
</dbReference>
<dbReference type="Pfam" id="PF02518">
    <property type="entry name" value="HATPase_c"/>
    <property type="match status" value="1"/>
</dbReference>
<sequence>MKTRDKTCQYKDLESDSSEYFFQNIDLEFLVHELKDPLSVIESNMRMLLKRADKYGPYSPKLEKVLHRSLTNAVKASEMLYGMLEIGRSEAGHIVPSEFRTDMLILHTINDTLELTSDYSCRDLNGCTNDEAIQQFAAYGLVLDLSDSLEQTTIQHDVVKIRQILGNLIKNALQYRKKTIHIKTDIFEDILVVDVMDDGPGIDPAHYDLIFKRYARARDRSSTPSPNNLIRKKHGLGLAASQIMARYMGGDIIIKTNDECGACFELRMPMIYTQKEI</sequence>
<dbReference type="SUPFAM" id="SSF47384">
    <property type="entry name" value="Homodimeric domain of signal transducing histidine kinase"/>
    <property type="match status" value="1"/>
</dbReference>
<dbReference type="GO" id="GO:0005524">
    <property type="term" value="F:ATP binding"/>
    <property type="evidence" value="ECO:0007669"/>
    <property type="project" value="UniProtKB-KW"/>
</dbReference>
<protein>
    <recommendedName>
        <fullName evidence="2">histidine kinase</fullName>
        <ecNumber evidence="2">2.7.13.3</ecNumber>
    </recommendedName>
</protein>
<proteinExistence type="predicted"/>
<dbReference type="PRINTS" id="PR00344">
    <property type="entry name" value="BCTRLSENSOR"/>
</dbReference>
<evidence type="ECO:0000313" key="10">
    <source>
        <dbReference type="Proteomes" id="UP000014977"/>
    </source>
</evidence>
<dbReference type="Gene3D" id="3.30.565.10">
    <property type="entry name" value="Histidine kinase-like ATPase, C-terminal domain"/>
    <property type="match status" value="1"/>
</dbReference>
<dbReference type="InterPro" id="IPR050351">
    <property type="entry name" value="BphY/WalK/GraS-like"/>
</dbReference>
<evidence type="ECO:0000256" key="3">
    <source>
        <dbReference type="ARBA" id="ARBA00022679"/>
    </source>
</evidence>
<gene>
    <name evidence="9" type="ORF">dsmv_2852</name>
</gene>
<organism evidence="9 10">
    <name type="scientific">Desulfococcus multivorans DSM 2059</name>
    <dbReference type="NCBI Taxonomy" id="1121405"/>
    <lineage>
        <taxon>Bacteria</taxon>
        <taxon>Pseudomonadati</taxon>
        <taxon>Thermodesulfobacteriota</taxon>
        <taxon>Desulfobacteria</taxon>
        <taxon>Desulfobacterales</taxon>
        <taxon>Desulfococcaceae</taxon>
        <taxon>Desulfococcus</taxon>
    </lineage>
</organism>
<dbReference type="InterPro" id="IPR036097">
    <property type="entry name" value="HisK_dim/P_sf"/>
</dbReference>
<evidence type="ECO:0000256" key="1">
    <source>
        <dbReference type="ARBA" id="ARBA00000085"/>
    </source>
</evidence>
<evidence type="ECO:0000256" key="4">
    <source>
        <dbReference type="ARBA" id="ARBA00022741"/>
    </source>
</evidence>
<dbReference type="EC" id="2.7.13.3" evidence="2"/>
<evidence type="ECO:0000256" key="5">
    <source>
        <dbReference type="ARBA" id="ARBA00022777"/>
    </source>
</evidence>
<evidence type="ECO:0000256" key="2">
    <source>
        <dbReference type="ARBA" id="ARBA00012438"/>
    </source>
</evidence>
<keyword evidence="6 9" id="KW-0067">ATP-binding</keyword>
<dbReference type="InterPro" id="IPR036890">
    <property type="entry name" value="HATPase_C_sf"/>
</dbReference>
<dbReference type="eggNOG" id="COG2205">
    <property type="taxonomic scope" value="Bacteria"/>
</dbReference>
<dbReference type="InterPro" id="IPR004358">
    <property type="entry name" value="Sig_transdc_His_kin-like_C"/>
</dbReference>